<reference evidence="6 7" key="1">
    <citation type="journal article" date="2019" name="Microorganisms">
        <title>Paenibacillus lutrae sp. nov., A Chitinolytic Species Isolated from A River Otter in Castril Natural Park, Granada, Spain.</title>
        <authorList>
            <person name="Rodriguez M."/>
            <person name="Reina J.C."/>
            <person name="Bejar V."/>
            <person name="Llamas I."/>
        </authorList>
    </citation>
    <scope>NUCLEOTIDE SEQUENCE [LARGE SCALE GENOMIC DNA]</scope>
    <source>
        <strain evidence="6 7">N10</strain>
    </source>
</reference>
<keyword evidence="7" id="KW-1185">Reference proteome</keyword>
<keyword evidence="2" id="KW-0808">Transferase</keyword>
<dbReference type="OrthoDB" id="9786288at2"/>
<dbReference type="InterPro" id="IPR016039">
    <property type="entry name" value="Thiolase-like"/>
</dbReference>
<dbReference type="SUPFAM" id="SSF53901">
    <property type="entry name" value="Thiolase-like"/>
    <property type="match status" value="2"/>
</dbReference>
<evidence type="ECO:0000256" key="1">
    <source>
        <dbReference type="ARBA" id="ARBA00005531"/>
    </source>
</evidence>
<dbReference type="AlphaFoldDB" id="A0A7X3K0J6"/>
<dbReference type="Pfam" id="PF00195">
    <property type="entry name" value="Chal_sti_synt_N"/>
    <property type="match status" value="1"/>
</dbReference>
<dbReference type="RefSeq" id="WP_157337310.1">
    <property type="nucleotide sequence ID" value="NZ_RHLK01000010.1"/>
</dbReference>
<evidence type="ECO:0000259" key="4">
    <source>
        <dbReference type="Pfam" id="PF00195"/>
    </source>
</evidence>
<sequence>MKQISIKPAILGIGTAVPVYRLEQREVASRLAEALQDYPDSARWARRIFHQCGVVTRFTCEPNLLEPPKQCRYLIRESMEEVPSTEERMQLYKKESVPLALEAAGQALADSGTEVAEITHLLTVSCTGQFLPGLDSALIDQLGLKRDILRYPFQFQGCAAGLKAICMAKDLVSASPQAKVLIVCVELCTLHIQPSARREDLFGASFFGDGSSACVVADAGIGKLQEQAVFTLGDYRSVLLPDTAGEMVWEIGNHGFNLYLSPHIPRHINQYIPAEVEHLLGGSHMPELWAIHPGGRGIVDAVQAMYGLTDEQVGPSRTVLSNFGNLSSATLLFVLRELRERLKAGQSAEAEGVALAFGPGLTAELLRISYIPSGAQAPLKPDQLYV</sequence>
<dbReference type="Gene3D" id="3.40.47.10">
    <property type="match status" value="2"/>
</dbReference>
<feature type="domain" description="Chalcone/stilbene synthase C-terminal" evidence="5">
    <location>
        <begin position="239"/>
        <end position="368"/>
    </location>
</feature>
<accession>A0A7X3K0J6</accession>
<proteinExistence type="inferred from homology"/>
<dbReference type="Pfam" id="PF02797">
    <property type="entry name" value="Chal_sti_synt_C"/>
    <property type="match status" value="1"/>
</dbReference>
<comment type="similarity">
    <text evidence="1">Belongs to the thiolase-like superfamily. Chalcone/stilbene synthases family.</text>
</comment>
<dbReference type="GO" id="GO:0016747">
    <property type="term" value="F:acyltransferase activity, transferring groups other than amino-acyl groups"/>
    <property type="evidence" value="ECO:0007669"/>
    <property type="project" value="InterPro"/>
</dbReference>
<evidence type="ECO:0000256" key="2">
    <source>
        <dbReference type="ARBA" id="ARBA00022679"/>
    </source>
</evidence>
<feature type="active site" description="Acyl-thioester intermediate" evidence="3">
    <location>
        <position position="158"/>
    </location>
</feature>
<dbReference type="EMBL" id="RHLK01000010">
    <property type="protein sequence ID" value="MVP01162.1"/>
    <property type="molecule type" value="Genomic_DNA"/>
</dbReference>
<dbReference type="PANTHER" id="PTHR11877:SF46">
    <property type="entry name" value="TYPE III POLYKETIDE SYNTHASE A"/>
    <property type="match status" value="1"/>
</dbReference>
<dbReference type="CDD" id="cd00831">
    <property type="entry name" value="CHS_like"/>
    <property type="match status" value="1"/>
</dbReference>
<dbReference type="InterPro" id="IPR001099">
    <property type="entry name" value="Chalcone/stilbene_synt_N"/>
</dbReference>
<feature type="domain" description="Chalcone/stilbene synthase N-terminal" evidence="4">
    <location>
        <begin position="8"/>
        <end position="217"/>
    </location>
</feature>
<evidence type="ECO:0000256" key="3">
    <source>
        <dbReference type="PIRSR" id="PIRSR000451-1"/>
    </source>
</evidence>
<comment type="caution">
    <text evidence="6">The sequence shown here is derived from an EMBL/GenBank/DDBJ whole genome shotgun (WGS) entry which is preliminary data.</text>
</comment>
<evidence type="ECO:0000313" key="6">
    <source>
        <dbReference type="EMBL" id="MVP01162.1"/>
    </source>
</evidence>
<organism evidence="6 7">
    <name type="scientific">Paenibacillus lutrae</name>
    <dbReference type="NCBI Taxonomy" id="2078573"/>
    <lineage>
        <taxon>Bacteria</taxon>
        <taxon>Bacillati</taxon>
        <taxon>Bacillota</taxon>
        <taxon>Bacilli</taxon>
        <taxon>Bacillales</taxon>
        <taxon>Paenibacillaceae</taxon>
        <taxon>Paenibacillus</taxon>
    </lineage>
</organism>
<dbReference type="PANTHER" id="PTHR11877">
    <property type="entry name" value="HYDROXYMETHYLGLUTARYL-COA SYNTHASE"/>
    <property type="match status" value="1"/>
</dbReference>
<gene>
    <name evidence="6" type="ORF">EDM21_16820</name>
</gene>
<dbReference type="GO" id="GO:0030639">
    <property type="term" value="P:polyketide biosynthetic process"/>
    <property type="evidence" value="ECO:0007669"/>
    <property type="project" value="TreeGrafter"/>
</dbReference>
<dbReference type="Proteomes" id="UP000490800">
    <property type="component" value="Unassembled WGS sequence"/>
</dbReference>
<evidence type="ECO:0000259" key="5">
    <source>
        <dbReference type="Pfam" id="PF02797"/>
    </source>
</evidence>
<name>A0A7X3K0J6_9BACL</name>
<dbReference type="InterPro" id="IPR011141">
    <property type="entry name" value="Polyketide_synthase_type-III"/>
</dbReference>
<dbReference type="PIRSF" id="PIRSF000451">
    <property type="entry name" value="PKS_III"/>
    <property type="match status" value="1"/>
</dbReference>
<evidence type="ECO:0000313" key="7">
    <source>
        <dbReference type="Proteomes" id="UP000490800"/>
    </source>
</evidence>
<protein>
    <submittedName>
        <fullName evidence="6">Type III polyketide synthase</fullName>
    </submittedName>
</protein>
<dbReference type="InterPro" id="IPR012328">
    <property type="entry name" value="Chalcone/stilbene_synt_C"/>
</dbReference>